<dbReference type="PANTHER" id="PTHR10291">
    <property type="entry name" value="DEHYDRODOLICHYL DIPHOSPHATE SYNTHASE FAMILY MEMBER"/>
    <property type="match status" value="1"/>
</dbReference>
<dbReference type="Gene3D" id="3.40.1180.10">
    <property type="entry name" value="Decaprenyl diphosphate synthase-like"/>
    <property type="match status" value="1"/>
</dbReference>
<keyword evidence="1 2" id="KW-0808">Transferase</keyword>
<comment type="subunit">
    <text evidence="2">Homodimer.</text>
</comment>
<feature type="binding site" evidence="2">
    <location>
        <position position="17"/>
    </location>
    <ligand>
        <name>substrate</name>
    </ligand>
</feature>
<dbReference type="GO" id="GO:0008834">
    <property type="term" value="F:ditrans,polycis-undecaprenyl-diphosphate synthase [(2E,6E)-farnesyl-diphosphate specific] activity"/>
    <property type="evidence" value="ECO:0007669"/>
    <property type="project" value="UniProtKB-EC"/>
</dbReference>
<dbReference type="PROSITE" id="PS01066">
    <property type="entry name" value="UPP_SYNTHASE"/>
    <property type="match status" value="1"/>
</dbReference>
<dbReference type="NCBIfam" id="TIGR00055">
    <property type="entry name" value="uppS"/>
    <property type="match status" value="1"/>
</dbReference>
<keyword evidence="2" id="KW-0479">Metal-binding</keyword>
<comment type="cofactor">
    <cofactor evidence="2">
        <name>Mg(2+)</name>
        <dbReference type="ChEBI" id="CHEBI:18420"/>
    </cofactor>
    <text evidence="2">Binds 2 magnesium ions per subunit.</text>
</comment>
<protein>
    <recommendedName>
        <fullName evidence="2">Isoprenyl transferase</fullName>
        <ecNumber evidence="2">2.5.1.-</ecNumber>
    </recommendedName>
</protein>
<feature type="binding site" evidence="2">
    <location>
        <position position="12"/>
    </location>
    <ligand>
        <name>Mg(2+)</name>
        <dbReference type="ChEBI" id="CHEBI:18420"/>
    </ligand>
</feature>
<sequence length="236" mass="26909">MKTGLHIAIVMDGNGRWGKQRGLSRSEGHYAGSKAMEELIYSSVEIGIKVLTLYAFSTENWKRPKDEVNYLMDLPAIFLKEKLPTFMEKNIKVCVSGDINGLPVHTREAVASAISTTKNNDGLIVNFAMNYGGRAEILSAVKSLMKEIHSQNVQIEQINDEMIENYLYTHGLPDPDIIIRTGGEKRLSNFLVWQSAKAELWFTERYFPDFDKKMLQQAIVDVKERKYRFLQENVGL</sequence>
<comment type="caution">
    <text evidence="3">The sequence shown here is derived from an EMBL/GenBank/DDBJ whole genome shotgun (WGS) entry which is preliminary data.</text>
</comment>
<dbReference type="CDD" id="cd00475">
    <property type="entry name" value="Cis_IPPS"/>
    <property type="match status" value="1"/>
</dbReference>
<dbReference type="NCBIfam" id="NF011405">
    <property type="entry name" value="PRK14830.1"/>
    <property type="match status" value="1"/>
</dbReference>
<accession>A0ABU0ALV9</accession>
<comment type="similarity">
    <text evidence="2">Belongs to the UPP synthase family.</text>
</comment>
<dbReference type="PANTHER" id="PTHR10291:SF0">
    <property type="entry name" value="DEHYDRODOLICHYL DIPHOSPHATE SYNTHASE 2"/>
    <property type="match status" value="1"/>
</dbReference>
<feature type="binding site" evidence="2">
    <location>
        <position position="199"/>
    </location>
    <ligand>
        <name>Mg(2+)</name>
        <dbReference type="ChEBI" id="CHEBI:18420"/>
    </ligand>
</feature>
<feature type="active site" description="Proton acceptor" evidence="2">
    <location>
        <position position="60"/>
    </location>
</feature>
<organism evidence="3 4">
    <name type="scientific">Cytobacillus purgationiresistens</name>
    <dbReference type="NCBI Taxonomy" id="863449"/>
    <lineage>
        <taxon>Bacteria</taxon>
        <taxon>Bacillati</taxon>
        <taxon>Bacillota</taxon>
        <taxon>Bacilli</taxon>
        <taxon>Bacillales</taxon>
        <taxon>Bacillaceae</taxon>
        <taxon>Cytobacillus</taxon>
    </lineage>
</organism>
<feature type="binding site" evidence="2">
    <location>
        <position position="61"/>
    </location>
    <ligand>
        <name>substrate</name>
    </ligand>
</feature>
<feature type="binding site" evidence="2">
    <location>
        <position position="63"/>
    </location>
    <ligand>
        <name>substrate</name>
    </ligand>
</feature>
<evidence type="ECO:0000256" key="1">
    <source>
        <dbReference type="ARBA" id="ARBA00022679"/>
    </source>
</evidence>
<dbReference type="Pfam" id="PF01255">
    <property type="entry name" value="Prenyltransf"/>
    <property type="match status" value="1"/>
</dbReference>
<dbReference type="RefSeq" id="WP_307476455.1">
    <property type="nucleotide sequence ID" value="NZ_JAUSUB010000014.1"/>
</dbReference>
<dbReference type="Proteomes" id="UP001238088">
    <property type="component" value="Unassembled WGS sequence"/>
</dbReference>
<dbReference type="EMBL" id="JAUSUB010000014">
    <property type="protein sequence ID" value="MDQ0271368.1"/>
    <property type="molecule type" value="Genomic_DNA"/>
</dbReference>
<feature type="binding site" evidence="2">
    <location>
        <position position="180"/>
    </location>
    <ligand>
        <name>substrate</name>
    </ligand>
</feature>
<feature type="binding site" evidence="2">
    <location>
        <position position="29"/>
    </location>
    <ligand>
        <name>substrate</name>
    </ligand>
</feature>
<feature type="binding site" evidence="2">
    <location>
        <begin position="13"/>
        <end position="16"/>
    </location>
    <ligand>
        <name>substrate</name>
    </ligand>
</feature>
<feature type="binding site" evidence="2">
    <location>
        <begin position="57"/>
        <end position="59"/>
    </location>
    <ligand>
        <name>substrate</name>
    </ligand>
</feature>
<comment type="function">
    <text evidence="2">Catalyzes the condensation of isopentenyl diphosphate (IPP) with allylic pyrophosphates generating different type of terpenoids.</text>
</comment>
<dbReference type="InterPro" id="IPR018520">
    <property type="entry name" value="UPP_synth-like_CS"/>
</dbReference>
<dbReference type="EC" id="2.5.1.-" evidence="2"/>
<reference evidence="3 4" key="1">
    <citation type="submission" date="2023-07" db="EMBL/GenBank/DDBJ databases">
        <title>Genomic Encyclopedia of Type Strains, Phase IV (KMG-IV): sequencing the most valuable type-strain genomes for metagenomic binning, comparative biology and taxonomic classification.</title>
        <authorList>
            <person name="Goeker M."/>
        </authorList>
    </citation>
    <scope>NUCLEOTIDE SEQUENCE [LARGE SCALE GENOMIC DNA]</scope>
    <source>
        <strain evidence="3 4">DSM 23494</strain>
    </source>
</reference>
<keyword evidence="2" id="KW-0460">Magnesium</keyword>
<name>A0ABU0ALV9_9BACI</name>
<evidence type="ECO:0000313" key="3">
    <source>
        <dbReference type="EMBL" id="MDQ0271368.1"/>
    </source>
</evidence>
<proteinExistence type="inferred from homology"/>
<feature type="binding site" evidence="2">
    <location>
        <position position="25"/>
    </location>
    <ligand>
        <name>substrate</name>
    </ligand>
</feature>
<feature type="active site" evidence="2">
    <location>
        <position position="12"/>
    </location>
</feature>
<dbReference type="HAMAP" id="MF_01139">
    <property type="entry name" value="ISPT"/>
    <property type="match status" value="1"/>
</dbReference>
<evidence type="ECO:0000313" key="4">
    <source>
        <dbReference type="Proteomes" id="UP001238088"/>
    </source>
</evidence>
<evidence type="ECO:0000256" key="2">
    <source>
        <dbReference type="HAMAP-Rule" id="MF_01139"/>
    </source>
</evidence>
<gene>
    <name evidence="3" type="ORF">J2S17_003256</name>
</gene>
<dbReference type="InterPro" id="IPR036424">
    <property type="entry name" value="UPP_synth-like_sf"/>
</dbReference>
<feature type="binding site" evidence="2">
    <location>
        <begin position="186"/>
        <end position="188"/>
    </location>
    <ligand>
        <name>substrate</name>
    </ligand>
</feature>
<keyword evidence="4" id="KW-1185">Reference proteome</keyword>
<dbReference type="SUPFAM" id="SSF64005">
    <property type="entry name" value="Undecaprenyl diphosphate synthase"/>
    <property type="match status" value="1"/>
</dbReference>
<dbReference type="InterPro" id="IPR001441">
    <property type="entry name" value="UPP_synth-like"/>
</dbReference>